<evidence type="ECO:0000256" key="4">
    <source>
        <dbReference type="SAM" id="MobiDB-lite"/>
    </source>
</evidence>
<reference evidence="6" key="1">
    <citation type="submission" date="2024-07" db="EMBL/GenBank/DDBJ databases">
        <authorList>
            <person name="Yu S.T."/>
        </authorList>
    </citation>
    <scope>NUCLEOTIDE SEQUENCE</scope>
    <source>
        <strain evidence="6">Y1</strain>
    </source>
</reference>
<feature type="compositionally biased region" description="Basic and acidic residues" evidence="4">
    <location>
        <begin position="330"/>
        <end position="339"/>
    </location>
</feature>
<organism evidence="6">
    <name type="scientific">Streptomyces sp. Y1</name>
    <dbReference type="NCBI Taxonomy" id="3238634"/>
    <lineage>
        <taxon>Bacteria</taxon>
        <taxon>Bacillati</taxon>
        <taxon>Actinomycetota</taxon>
        <taxon>Actinomycetes</taxon>
        <taxon>Kitasatosporales</taxon>
        <taxon>Streptomycetaceae</taxon>
        <taxon>Streptomyces</taxon>
    </lineage>
</organism>
<accession>A0AB39TF47</accession>
<dbReference type="SUPFAM" id="SSF55103">
    <property type="entry name" value="FAD-linked oxidases, C-terminal domain"/>
    <property type="match status" value="1"/>
</dbReference>
<evidence type="ECO:0000259" key="5">
    <source>
        <dbReference type="PROSITE" id="PS51387"/>
    </source>
</evidence>
<feature type="compositionally biased region" description="Gly residues" evidence="4">
    <location>
        <begin position="25"/>
        <end position="34"/>
    </location>
</feature>
<dbReference type="InterPro" id="IPR016167">
    <property type="entry name" value="FAD-bd_PCMH_sub1"/>
</dbReference>
<dbReference type="Gene3D" id="3.30.43.10">
    <property type="entry name" value="Uridine Diphospho-n-acetylenolpyruvylglucosamine Reductase, domain 2"/>
    <property type="match status" value="1"/>
</dbReference>
<name>A0AB39TF47_9ACTN</name>
<protein>
    <submittedName>
        <fullName evidence="6">Cholesterol oxidase substrate-binding domain-containing protein</fullName>
    </submittedName>
</protein>
<dbReference type="PANTHER" id="PTHR43762:SF1">
    <property type="entry name" value="D-ARABINONO-1,4-LACTONE OXIDASE"/>
    <property type="match status" value="1"/>
</dbReference>
<dbReference type="RefSeq" id="WP_369182648.1">
    <property type="nucleotide sequence ID" value="NZ_CP163445.1"/>
</dbReference>
<dbReference type="Gene3D" id="1.10.45.10">
    <property type="entry name" value="Vanillyl-alcohol Oxidase, Chain A, domain 4"/>
    <property type="match status" value="1"/>
</dbReference>
<dbReference type="Gene3D" id="3.40.462.10">
    <property type="entry name" value="FAD-linked oxidases, C-terminal domain"/>
    <property type="match status" value="1"/>
</dbReference>
<feature type="domain" description="FAD-binding PCMH-type" evidence="5">
    <location>
        <begin position="122"/>
        <end position="328"/>
    </location>
</feature>
<evidence type="ECO:0000256" key="3">
    <source>
        <dbReference type="ARBA" id="ARBA00023002"/>
    </source>
</evidence>
<dbReference type="GO" id="GO:0071949">
    <property type="term" value="F:FAD binding"/>
    <property type="evidence" value="ECO:0007669"/>
    <property type="project" value="InterPro"/>
</dbReference>
<dbReference type="InterPro" id="IPR006311">
    <property type="entry name" value="TAT_signal"/>
</dbReference>
<dbReference type="PANTHER" id="PTHR43762">
    <property type="entry name" value="L-GULONOLACTONE OXIDASE"/>
    <property type="match status" value="1"/>
</dbReference>
<dbReference type="InterPro" id="IPR016164">
    <property type="entry name" value="FAD-linked_Oxase-like_C"/>
</dbReference>
<gene>
    <name evidence="6" type="ORF">AB2U05_06175</name>
</gene>
<dbReference type="Pfam" id="PF09129">
    <property type="entry name" value="Chol_subst-bind"/>
    <property type="match status" value="2"/>
</dbReference>
<dbReference type="EMBL" id="CP163445">
    <property type="protein sequence ID" value="XDQ78086.1"/>
    <property type="molecule type" value="Genomic_DNA"/>
</dbReference>
<evidence type="ECO:0000256" key="2">
    <source>
        <dbReference type="ARBA" id="ARBA00022827"/>
    </source>
</evidence>
<feature type="region of interest" description="Disordered" evidence="4">
    <location>
        <begin position="1"/>
        <end position="41"/>
    </location>
</feature>
<dbReference type="GO" id="GO:0016899">
    <property type="term" value="F:oxidoreductase activity, acting on the CH-OH group of donors, oxygen as acceptor"/>
    <property type="evidence" value="ECO:0007669"/>
    <property type="project" value="InterPro"/>
</dbReference>
<dbReference type="Gene3D" id="3.30.465.10">
    <property type="match status" value="1"/>
</dbReference>
<feature type="compositionally biased region" description="Gly residues" evidence="4">
    <location>
        <begin position="344"/>
        <end position="360"/>
    </location>
</feature>
<evidence type="ECO:0000313" key="6">
    <source>
        <dbReference type="EMBL" id="XDQ78086.1"/>
    </source>
</evidence>
<feature type="region of interest" description="Disordered" evidence="4">
    <location>
        <begin position="328"/>
        <end position="365"/>
    </location>
</feature>
<dbReference type="InterPro" id="IPR016166">
    <property type="entry name" value="FAD-bd_PCMH"/>
</dbReference>
<dbReference type="SUPFAM" id="SSF56176">
    <property type="entry name" value="FAD-binding/transporter-associated domain-like"/>
    <property type="match status" value="1"/>
</dbReference>
<dbReference type="InterPro" id="IPR016171">
    <property type="entry name" value="Vanillyl_alc_oxidase_C-sub2"/>
</dbReference>
<sequence>MATEHGAQDAAGGRGSDEGSDEGSGRGSSRGGGRGGDRESGLTRRRLLGASAALGGAAWLLRGTIGPDDAEAAAPGNPVAPALPAGPVVPAVPGAVPPLPAPPALPAGTELYRRVFQNWSGEIRTDRLWTCAPRTPEELPALADWAHANGWRLRACGYRHTWAPLNVADGTPENSRVLIVDTSRHLTALTADSPTTVRAQTGATMEALLAHLADRGLGLTACPAPGEITVGGALAIGGHGTAVPAVGETRPDGHGYGSVSNQVVRLTAVVLDPATGRYTLRTFERGEADSAAFLVHLGRAFLTEVVLRAGADRPLRCVSRLDIPASELFARPEPDRDPDPDSESGGGGGGLLGGSPGGEGPRTFADFVDRDGRAEAIWFAYTDFPWLKTWSVSPAKPFASRAVDQPYNYPFSDRVPEPVARLVGQVVGGAWASAPLFGQLQYLIAKVALTGDLADVLLSGTALRDLLTGELITHLLAGGLRSDLWGPSRDLLHYVRPTTLRVTANGYAVLTRRADLQWAVAEFAAHYRTLLDEYRARGEYPVNGAVEIRVTGLDDPTSCEVPGARPPLLSALRPRADRPEWDTALWLDVLAFPGTPGLERFARDLEQWLLRTFDGTRAGLRVEWSKGWAYTADAAWSDPDLLDRVIPGSLRAGGGPGWDEAVAVLDRHDPHRVFGNPFLDRLLKHG</sequence>
<dbReference type="InterPro" id="IPR016169">
    <property type="entry name" value="FAD-bd_PCMH_sub2"/>
</dbReference>
<dbReference type="PROSITE" id="PS51387">
    <property type="entry name" value="FAD_PCMH"/>
    <property type="match status" value="1"/>
</dbReference>
<dbReference type="InterPro" id="IPR036318">
    <property type="entry name" value="FAD-bd_PCMH-like_sf"/>
</dbReference>
<proteinExistence type="predicted"/>
<dbReference type="InterPro" id="IPR006094">
    <property type="entry name" value="Oxid_FAD_bind_N"/>
</dbReference>
<evidence type="ECO:0000256" key="1">
    <source>
        <dbReference type="ARBA" id="ARBA00022630"/>
    </source>
</evidence>
<dbReference type="InterPro" id="IPR010031">
    <property type="entry name" value="FAD_lactone_oxidase-like"/>
</dbReference>
<dbReference type="InterPro" id="IPR016170">
    <property type="entry name" value="Cytok_DH_C_sf"/>
</dbReference>
<keyword evidence="3" id="KW-0560">Oxidoreductase</keyword>
<dbReference type="InterPro" id="IPR015213">
    <property type="entry name" value="Cholesterol_OX_subst-bd"/>
</dbReference>
<keyword evidence="1" id="KW-0285">Flavoprotein</keyword>
<keyword evidence="2" id="KW-0274">FAD</keyword>
<dbReference type="Pfam" id="PF01565">
    <property type="entry name" value="FAD_binding_4"/>
    <property type="match status" value="1"/>
</dbReference>
<dbReference type="PROSITE" id="PS51318">
    <property type="entry name" value="TAT"/>
    <property type="match status" value="1"/>
</dbReference>
<dbReference type="AlphaFoldDB" id="A0AB39TF47"/>